<keyword evidence="1" id="KW-0677">Repeat</keyword>
<feature type="compositionally biased region" description="Basic and acidic residues" evidence="2">
    <location>
        <begin position="686"/>
        <end position="738"/>
    </location>
</feature>
<protein>
    <recommendedName>
        <fullName evidence="5">Pentacotripeptide-repeat region of PRORP domain-containing protein</fullName>
    </recommendedName>
</protein>
<evidence type="ECO:0000313" key="4">
    <source>
        <dbReference type="Proteomes" id="UP000275078"/>
    </source>
</evidence>
<keyword evidence="4" id="KW-1185">Reference proteome</keyword>
<dbReference type="AlphaFoldDB" id="A0A3N4IPW4"/>
<evidence type="ECO:0000256" key="2">
    <source>
        <dbReference type="SAM" id="MobiDB-lite"/>
    </source>
</evidence>
<evidence type="ECO:0000313" key="3">
    <source>
        <dbReference type="EMBL" id="RPA86778.1"/>
    </source>
</evidence>
<dbReference type="Pfam" id="PF13041">
    <property type="entry name" value="PPR_2"/>
    <property type="match status" value="1"/>
</dbReference>
<feature type="compositionally biased region" description="Basic and acidic residues" evidence="2">
    <location>
        <begin position="748"/>
        <end position="869"/>
    </location>
</feature>
<dbReference type="STRING" id="1160509.A0A3N4IPW4"/>
<dbReference type="InterPro" id="IPR051222">
    <property type="entry name" value="PPR/CCM1_RNA-binding"/>
</dbReference>
<dbReference type="Proteomes" id="UP000275078">
    <property type="component" value="Unassembled WGS sequence"/>
</dbReference>
<reference evidence="3 4" key="1">
    <citation type="journal article" date="2018" name="Nat. Ecol. Evol.">
        <title>Pezizomycetes genomes reveal the molecular basis of ectomycorrhizal truffle lifestyle.</title>
        <authorList>
            <person name="Murat C."/>
            <person name="Payen T."/>
            <person name="Noel B."/>
            <person name="Kuo A."/>
            <person name="Morin E."/>
            <person name="Chen J."/>
            <person name="Kohler A."/>
            <person name="Krizsan K."/>
            <person name="Balestrini R."/>
            <person name="Da Silva C."/>
            <person name="Montanini B."/>
            <person name="Hainaut M."/>
            <person name="Levati E."/>
            <person name="Barry K.W."/>
            <person name="Belfiori B."/>
            <person name="Cichocki N."/>
            <person name="Clum A."/>
            <person name="Dockter R.B."/>
            <person name="Fauchery L."/>
            <person name="Guy J."/>
            <person name="Iotti M."/>
            <person name="Le Tacon F."/>
            <person name="Lindquist E.A."/>
            <person name="Lipzen A."/>
            <person name="Malagnac F."/>
            <person name="Mello A."/>
            <person name="Molinier V."/>
            <person name="Miyauchi S."/>
            <person name="Poulain J."/>
            <person name="Riccioni C."/>
            <person name="Rubini A."/>
            <person name="Sitrit Y."/>
            <person name="Splivallo R."/>
            <person name="Traeger S."/>
            <person name="Wang M."/>
            <person name="Zifcakova L."/>
            <person name="Wipf D."/>
            <person name="Zambonelli A."/>
            <person name="Paolocci F."/>
            <person name="Nowrousian M."/>
            <person name="Ottonello S."/>
            <person name="Baldrian P."/>
            <person name="Spatafora J.W."/>
            <person name="Henrissat B."/>
            <person name="Nagy L.G."/>
            <person name="Aury J.M."/>
            <person name="Wincker P."/>
            <person name="Grigoriev I.V."/>
            <person name="Bonfante P."/>
            <person name="Martin F.M."/>
        </authorList>
    </citation>
    <scope>NUCLEOTIDE SEQUENCE [LARGE SCALE GENOMIC DNA]</scope>
    <source>
        <strain evidence="3 4">RN42</strain>
    </source>
</reference>
<evidence type="ECO:0008006" key="5">
    <source>
        <dbReference type="Google" id="ProtNLM"/>
    </source>
</evidence>
<dbReference type="PANTHER" id="PTHR47942">
    <property type="entry name" value="TETRATRICOPEPTIDE REPEAT (TPR)-LIKE SUPERFAMILY PROTEIN-RELATED"/>
    <property type="match status" value="1"/>
</dbReference>
<dbReference type="EMBL" id="ML119648">
    <property type="protein sequence ID" value="RPA86778.1"/>
    <property type="molecule type" value="Genomic_DNA"/>
</dbReference>
<proteinExistence type="predicted"/>
<organism evidence="3 4">
    <name type="scientific">Ascobolus immersus RN42</name>
    <dbReference type="NCBI Taxonomy" id="1160509"/>
    <lineage>
        <taxon>Eukaryota</taxon>
        <taxon>Fungi</taxon>
        <taxon>Dikarya</taxon>
        <taxon>Ascomycota</taxon>
        <taxon>Pezizomycotina</taxon>
        <taxon>Pezizomycetes</taxon>
        <taxon>Pezizales</taxon>
        <taxon>Ascobolaceae</taxon>
        <taxon>Ascobolus</taxon>
    </lineage>
</organism>
<feature type="compositionally biased region" description="Basic and acidic residues" evidence="2">
    <location>
        <begin position="878"/>
        <end position="895"/>
    </location>
</feature>
<feature type="region of interest" description="Disordered" evidence="2">
    <location>
        <begin position="608"/>
        <end position="895"/>
    </location>
</feature>
<name>A0A3N4IPW4_ASCIM</name>
<dbReference type="InterPro" id="IPR011990">
    <property type="entry name" value="TPR-like_helical_dom_sf"/>
</dbReference>
<feature type="region of interest" description="Disordered" evidence="2">
    <location>
        <begin position="54"/>
        <end position="76"/>
    </location>
</feature>
<evidence type="ECO:0000256" key="1">
    <source>
        <dbReference type="ARBA" id="ARBA00022737"/>
    </source>
</evidence>
<dbReference type="OrthoDB" id="185373at2759"/>
<sequence>MLSCNRCWRRLYTSLASPVALRPTPLATLSNSTSRLQTSTAFTVSGARNYAAFKTQKSPTTRQQKEQEYEQEPEMDLPEALEDISNPVKLQSVVKLYIAKNQTKRALDLVLSAVGKIETVGSFNSILADMMANKRSHDAWKVYNDMKKRQVWPNQYTITTMINGFANNLEQGGQIWKRALTIYKSLDADNSKVARSIIHTNAILKVLAKAQQHDEMWEIVGELPDSGENSPDAITYTIMFNALKNAKGDHSKSIPDAKRLWDGIVRRWDNGEMDVDDHMVASMGRVLLTSHKESDHELILDIVEYAFGIKRPVPRKHKSTEEHYVPKNITRPLRATRNIFSLVIEACGKLRLMDAAPLYWNQFEKKARIRPDIENYHSLLRYYRAVKDGPAAESLLRKIASPNNNLELDQKSFYIAMSACRRSGRSQSYETAVKILNLHRNNTPEGAQKGDPKLLTMFLDVALKIGDQGTIKRAIKQFRDFEFPAPEENKLFRDFPVRTAAVRAAQKQEKRDGRFAAKRVLLWKLGKSVLECVNAILEERVKNVTTSPEERRMLQGFRNETIEWMERRLGGEEEVMKDQKVMGSEEFDQPPKPAYEVGQIDAWENTQNPEAEEEAASLRPRGGRNYAKENENPDVPDWYQSMTAGKDRWSGRGNRKALAAKRASEKHGGEEDLIDSGEPSGPVGSDGRRVRYQRKEDDEVYERNAETEKEGEFSGIEDRRTERSGRFKAREENRERRSANSGSGGFNRGREERGSYGRREEGGDRRGAGGFSRGREDRESFGRREEGGDRRGGFNRDSGRDSGFKGREEGGDRRGGFSRDSGRNSGFRGREEGGDRRGGFSRDSGRDSGFKGHEDRGRSEGSFARRDGAQSRSGFSRGADKPANRWEGRGSKSTR</sequence>
<dbReference type="InterPro" id="IPR002885">
    <property type="entry name" value="PPR_rpt"/>
</dbReference>
<dbReference type="Gene3D" id="1.25.40.10">
    <property type="entry name" value="Tetratricopeptide repeat domain"/>
    <property type="match status" value="2"/>
</dbReference>
<accession>A0A3N4IPW4</accession>
<gene>
    <name evidence="3" type="ORF">BJ508DRAFT_357874</name>
</gene>
<dbReference type="PANTHER" id="PTHR47942:SF63">
    <property type="entry name" value="PENTATRICOPEPTIDE REPEAT-CONTAINING PROTEIN"/>
    <property type="match status" value="1"/>
</dbReference>